<dbReference type="InterPro" id="IPR036922">
    <property type="entry name" value="Rieske_2Fe-2S_sf"/>
</dbReference>
<evidence type="ECO:0000256" key="4">
    <source>
        <dbReference type="ARBA" id="ARBA00022723"/>
    </source>
</evidence>
<comment type="cofactor">
    <cofactor evidence="1">
        <name>Fe cation</name>
        <dbReference type="ChEBI" id="CHEBI:24875"/>
    </cofactor>
</comment>
<keyword evidence="6" id="KW-0408">Iron</keyword>
<dbReference type="InterPro" id="IPR015879">
    <property type="entry name" value="Ring_hydroxy_dOase_asu_C_dom"/>
</dbReference>
<dbReference type="Proteomes" id="UP001240697">
    <property type="component" value="Chromosome"/>
</dbReference>
<evidence type="ECO:0000256" key="6">
    <source>
        <dbReference type="ARBA" id="ARBA00023004"/>
    </source>
</evidence>
<dbReference type="CDD" id="cd03469">
    <property type="entry name" value="Rieske_RO_Alpha_N"/>
    <property type="match status" value="1"/>
</dbReference>
<keyword evidence="4" id="KW-0479">Metal-binding</keyword>
<dbReference type="Pfam" id="PF00355">
    <property type="entry name" value="Rieske"/>
    <property type="match status" value="1"/>
</dbReference>
<comment type="similarity">
    <text evidence="2">Belongs to the bacterial ring-hydroxylating dioxygenase alpha subunit family.</text>
</comment>
<sequence length="388" mass="44670">MDPKAAMRSRMHPKYYLDSNIFEREQQKIFRKVWLFAGLKTQLSKHNAFITRKIAGIPVVIQNFHGELHAFENVCLHRSALIQTEPTGCRPLVCPYHGWKYDDKGHVSHIPHCDSIYHFSDTQKQFFKLREFSLRAVGNLIFVNLDNHPLALEEQFSPDFLVSLESSSNSYDSEVMATTWTCRFNWKLPYENLRDFNHITYVHPKTLAKAVTFLPSINEKLLQASAQELPDTSPFALRKEMCTFSFGGKDADIPKMQRFAWHDLVQRWGNENAYYNWLAYPNLHIASANGGYSFTIENHIPISPGCTNIEVYRFTSRKKQPPFKSSSAVLLAEMHESKLVVGEDVKIMEAVQAALHTGAPHPTQGAYEGMNRLIERWYHTLMETENGL</sequence>
<dbReference type="Gene3D" id="3.90.380.10">
    <property type="entry name" value="Naphthalene 1,2-dioxygenase Alpha Subunit, Chain A, domain 1"/>
    <property type="match status" value="1"/>
</dbReference>
<reference evidence="9 10" key="1">
    <citation type="submission" date="2023-05" db="EMBL/GenBank/DDBJ databases">
        <authorList>
            <person name="Yin Y."/>
            <person name="Lu Z."/>
        </authorList>
    </citation>
    <scope>NUCLEOTIDE SEQUENCE [LARGE SCALE GENOMIC DNA]</scope>
    <source>
        <strain evidence="9 10">ZM22</strain>
    </source>
</reference>
<evidence type="ECO:0000256" key="7">
    <source>
        <dbReference type="ARBA" id="ARBA00023014"/>
    </source>
</evidence>
<dbReference type="Pfam" id="PF00848">
    <property type="entry name" value="Ring_hydroxyl_A"/>
    <property type="match status" value="1"/>
</dbReference>
<evidence type="ECO:0000313" key="9">
    <source>
        <dbReference type="EMBL" id="WHS66014.1"/>
    </source>
</evidence>
<protein>
    <submittedName>
        <fullName evidence="9">Rieske 2Fe-2S domain-containing protein</fullName>
    </submittedName>
</protein>
<dbReference type="PROSITE" id="PS51296">
    <property type="entry name" value="RIESKE"/>
    <property type="match status" value="1"/>
</dbReference>
<dbReference type="PANTHER" id="PTHR43756">
    <property type="entry name" value="CHOLINE MONOOXYGENASE, CHLOROPLASTIC"/>
    <property type="match status" value="1"/>
</dbReference>
<dbReference type="PRINTS" id="PR00090">
    <property type="entry name" value="RNGDIOXGNASE"/>
</dbReference>
<evidence type="ECO:0000313" key="10">
    <source>
        <dbReference type="Proteomes" id="UP001240697"/>
    </source>
</evidence>
<proteinExistence type="inferred from homology"/>
<dbReference type="Gene3D" id="2.102.10.10">
    <property type="entry name" value="Rieske [2Fe-2S] iron-sulphur domain"/>
    <property type="match status" value="1"/>
</dbReference>
<evidence type="ECO:0000256" key="5">
    <source>
        <dbReference type="ARBA" id="ARBA00023002"/>
    </source>
</evidence>
<keyword evidence="10" id="KW-1185">Reference proteome</keyword>
<feature type="domain" description="Rieske" evidence="8">
    <location>
        <begin position="31"/>
        <end position="143"/>
    </location>
</feature>
<dbReference type="RefSeq" id="WP_283487107.1">
    <property type="nucleotide sequence ID" value="NZ_CP125947.1"/>
</dbReference>
<evidence type="ECO:0000259" key="8">
    <source>
        <dbReference type="PROSITE" id="PS51296"/>
    </source>
</evidence>
<gene>
    <name evidence="9" type="ORF">QMY55_02325</name>
</gene>
<keyword evidence="7" id="KW-0411">Iron-sulfur</keyword>
<dbReference type="InterPro" id="IPR017941">
    <property type="entry name" value="Rieske_2Fe-2S"/>
</dbReference>
<evidence type="ECO:0000256" key="3">
    <source>
        <dbReference type="ARBA" id="ARBA00022714"/>
    </source>
</evidence>
<dbReference type="SUPFAM" id="SSF50022">
    <property type="entry name" value="ISP domain"/>
    <property type="match status" value="1"/>
</dbReference>
<dbReference type="CDD" id="cd00680">
    <property type="entry name" value="RHO_alpha_C"/>
    <property type="match status" value="1"/>
</dbReference>
<name>A0ABY8SSH5_9BURK</name>
<dbReference type="InterPro" id="IPR001663">
    <property type="entry name" value="Rng_hydr_dOase-A"/>
</dbReference>
<evidence type="ECO:0000256" key="1">
    <source>
        <dbReference type="ARBA" id="ARBA00001962"/>
    </source>
</evidence>
<dbReference type="EMBL" id="CP125947">
    <property type="protein sequence ID" value="WHS66014.1"/>
    <property type="molecule type" value="Genomic_DNA"/>
</dbReference>
<keyword evidence="5" id="KW-0560">Oxidoreductase</keyword>
<organism evidence="9 10">
    <name type="scientific">Comamonas resistens</name>
    <dbReference type="NCBI Taxonomy" id="3046670"/>
    <lineage>
        <taxon>Bacteria</taxon>
        <taxon>Pseudomonadati</taxon>
        <taxon>Pseudomonadota</taxon>
        <taxon>Betaproteobacteria</taxon>
        <taxon>Burkholderiales</taxon>
        <taxon>Comamonadaceae</taxon>
        <taxon>Comamonas</taxon>
    </lineage>
</organism>
<dbReference type="SUPFAM" id="SSF55961">
    <property type="entry name" value="Bet v1-like"/>
    <property type="match status" value="1"/>
</dbReference>
<dbReference type="PANTHER" id="PTHR43756:SF5">
    <property type="entry name" value="CHOLINE MONOOXYGENASE, CHLOROPLASTIC"/>
    <property type="match status" value="1"/>
</dbReference>
<accession>A0ABY8SSH5</accession>
<evidence type="ECO:0000256" key="2">
    <source>
        <dbReference type="ARBA" id="ARBA00008751"/>
    </source>
</evidence>
<keyword evidence="3" id="KW-0001">2Fe-2S</keyword>